<dbReference type="GO" id="GO:0006355">
    <property type="term" value="P:regulation of DNA-templated transcription"/>
    <property type="evidence" value="ECO:0007669"/>
    <property type="project" value="InterPro"/>
</dbReference>
<keyword evidence="6" id="KW-1185">Reference proteome</keyword>
<dbReference type="InterPro" id="IPR036388">
    <property type="entry name" value="WH-like_DNA-bd_sf"/>
</dbReference>
<dbReference type="CDD" id="cd06170">
    <property type="entry name" value="LuxR_C_like"/>
    <property type="match status" value="1"/>
</dbReference>
<dbReference type="Pfam" id="PF00196">
    <property type="entry name" value="GerE"/>
    <property type="match status" value="1"/>
</dbReference>
<dbReference type="PRINTS" id="PR00038">
    <property type="entry name" value="HTHLUXR"/>
</dbReference>
<dbReference type="SUPFAM" id="SSF46894">
    <property type="entry name" value="C-terminal effector domain of the bipartite response regulators"/>
    <property type="match status" value="1"/>
</dbReference>
<dbReference type="Proteomes" id="UP000295680">
    <property type="component" value="Unassembled WGS sequence"/>
</dbReference>
<sequence length="74" mass="8009">MYRVAGGGIAIDPEVVGQLLVGTRPDPRLERLTARERDVLALMADGLGNAAIAERLVVIESAVHKHVRHVFAKL</sequence>
<organism evidence="5 6">
    <name type="scientific">Actinocrispum wychmicini</name>
    <dbReference type="NCBI Taxonomy" id="1213861"/>
    <lineage>
        <taxon>Bacteria</taxon>
        <taxon>Bacillati</taxon>
        <taxon>Actinomycetota</taxon>
        <taxon>Actinomycetes</taxon>
        <taxon>Pseudonocardiales</taxon>
        <taxon>Pseudonocardiaceae</taxon>
        <taxon>Actinocrispum</taxon>
    </lineage>
</organism>
<dbReference type="InterPro" id="IPR016032">
    <property type="entry name" value="Sig_transdc_resp-reg_C-effctor"/>
</dbReference>
<dbReference type="SMART" id="SM00421">
    <property type="entry name" value="HTH_LUXR"/>
    <property type="match status" value="1"/>
</dbReference>
<dbReference type="PANTHER" id="PTHR44688:SF16">
    <property type="entry name" value="DNA-BINDING TRANSCRIPTIONAL ACTIVATOR DEVR_DOSR"/>
    <property type="match status" value="1"/>
</dbReference>
<comment type="caution">
    <text evidence="5">The sequence shown here is derived from an EMBL/GenBank/DDBJ whole genome shotgun (WGS) entry which is preliminary data.</text>
</comment>
<evidence type="ECO:0000256" key="1">
    <source>
        <dbReference type="ARBA" id="ARBA00023015"/>
    </source>
</evidence>
<evidence type="ECO:0000313" key="6">
    <source>
        <dbReference type="Proteomes" id="UP000295680"/>
    </source>
</evidence>
<dbReference type="Gene3D" id="1.10.10.10">
    <property type="entry name" value="Winged helix-like DNA-binding domain superfamily/Winged helix DNA-binding domain"/>
    <property type="match status" value="1"/>
</dbReference>
<keyword evidence="3" id="KW-0804">Transcription</keyword>
<accession>A0A4R2JNA7</accession>
<protein>
    <submittedName>
        <fullName evidence="5">Regulatory LuxR family protein</fullName>
    </submittedName>
</protein>
<keyword evidence="2" id="KW-0238">DNA-binding</keyword>
<dbReference type="GO" id="GO:0003677">
    <property type="term" value="F:DNA binding"/>
    <property type="evidence" value="ECO:0007669"/>
    <property type="project" value="UniProtKB-KW"/>
</dbReference>
<gene>
    <name evidence="5" type="ORF">EV192_10787</name>
</gene>
<evidence type="ECO:0000313" key="5">
    <source>
        <dbReference type="EMBL" id="TCO55665.1"/>
    </source>
</evidence>
<keyword evidence="1" id="KW-0805">Transcription regulation</keyword>
<name>A0A4R2JNA7_9PSEU</name>
<dbReference type="InterPro" id="IPR000792">
    <property type="entry name" value="Tscrpt_reg_LuxR_C"/>
</dbReference>
<evidence type="ECO:0000256" key="2">
    <source>
        <dbReference type="ARBA" id="ARBA00023125"/>
    </source>
</evidence>
<proteinExistence type="predicted"/>
<dbReference type="PANTHER" id="PTHR44688">
    <property type="entry name" value="DNA-BINDING TRANSCRIPTIONAL ACTIVATOR DEVR_DOSR"/>
    <property type="match status" value="1"/>
</dbReference>
<evidence type="ECO:0000256" key="3">
    <source>
        <dbReference type="ARBA" id="ARBA00023163"/>
    </source>
</evidence>
<reference evidence="5 6" key="1">
    <citation type="submission" date="2019-03" db="EMBL/GenBank/DDBJ databases">
        <title>Genomic Encyclopedia of Type Strains, Phase IV (KMG-IV): sequencing the most valuable type-strain genomes for metagenomic binning, comparative biology and taxonomic classification.</title>
        <authorList>
            <person name="Goeker M."/>
        </authorList>
    </citation>
    <scope>NUCLEOTIDE SEQUENCE [LARGE SCALE GENOMIC DNA]</scope>
    <source>
        <strain evidence="5 6">DSM 45934</strain>
    </source>
</reference>
<evidence type="ECO:0000259" key="4">
    <source>
        <dbReference type="PROSITE" id="PS50043"/>
    </source>
</evidence>
<dbReference type="AlphaFoldDB" id="A0A4R2JNA7"/>
<dbReference type="PROSITE" id="PS50043">
    <property type="entry name" value="HTH_LUXR_2"/>
    <property type="match status" value="1"/>
</dbReference>
<feature type="domain" description="HTH luxR-type" evidence="4">
    <location>
        <begin position="25"/>
        <end position="74"/>
    </location>
</feature>
<dbReference type="EMBL" id="SLWS01000007">
    <property type="protein sequence ID" value="TCO55665.1"/>
    <property type="molecule type" value="Genomic_DNA"/>
</dbReference>